<evidence type="ECO:0008006" key="3">
    <source>
        <dbReference type="Google" id="ProtNLM"/>
    </source>
</evidence>
<keyword evidence="2" id="KW-1185">Reference proteome</keyword>
<protein>
    <recommendedName>
        <fullName evidence="3">Outer membrane protein beta-barrel domain-containing protein</fullName>
    </recommendedName>
</protein>
<name>A0ABQ6PP65_9BACT</name>
<dbReference type="RefSeq" id="WP_338223708.1">
    <property type="nucleotide sequence ID" value="NZ_BTPD01000004.1"/>
</dbReference>
<dbReference type="Proteomes" id="UP001338309">
    <property type="component" value="Unassembled WGS sequence"/>
</dbReference>
<accession>A0ABQ6PP65</accession>
<dbReference type="EMBL" id="BTPD01000004">
    <property type="protein sequence ID" value="GMQ28973.1"/>
    <property type="molecule type" value="Genomic_DNA"/>
</dbReference>
<comment type="caution">
    <text evidence="1">The sequence shown here is derived from an EMBL/GenBank/DDBJ whole genome shotgun (WGS) entry which is preliminary data.</text>
</comment>
<proteinExistence type="predicted"/>
<organism evidence="1 2">
    <name type="scientific">Algoriphagus confluentis</name>
    <dbReference type="NCBI Taxonomy" id="1697556"/>
    <lineage>
        <taxon>Bacteria</taxon>
        <taxon>Pseudomonadati</taxon>
        <taxon>Bacteroidota</taxon>
        <taxon>Cytophagia</taxon>
        <taxon>Cytophagales</taxon>
        <taxon>Cyclobacteriaceae</taxon>
        <taxon>Algoriphagus</taxon>
    </lineage>
</organism>
<evidence type="ECO:0000313" key="1">
    <source>
        <dbReference type="EMBL" id="GMQ28973.1"/>
    </source>
</evidence>
<gene>
    <name evidence="1" type="ORF">Aconfl_16160</name>
</gene>
<reference evidence="1 2" key="1">
    <citation type="submission" date="2023-08" db="EMBL/GenBank/DDBJ databases">
        <title>Draft genome sequence of Algoriphagus confluentis.</title>
        <authorList>
            <person name="Takatani N."/>
            <person name="Hosokawa M."/>
            <person name="Sawabe T."/>
        </authorList>
    </citation>
    <scope>NUCLEOTIDE SEQUENCE [LARGE SCALE GENOMIC DNA]</scope>
    <source>
        <strain evidence="1 2">NBRC 111222</strain>
    </source>
</reference>
<evidence type="ECO:0000313" key="2">
    <source>
        <dbReference type="Proteomes" id="UP001338309"/>
    </source>
</evidence>
<sequence>MKNLIIFICLLFFLRPSDLFSQEVKEKRFQINLGYLQVESRLRGFSDTGIGLGAEYRFPIVKKIGLDGLGGLGYEKLLNCTTCTSEWFQNGYWIGIGLSKTIPIKSKDTFVAQLRYRRVGFERNEATLLDGEGNVLRYDVADHGQEVFGLRIGYILPIKLPLVLSYTYEKASYHWINSLSIGVQL</sequence>